<protein>
    <submittedName>
        <fullName evidence="1">Uncharacterized protein</fullName>
    </submittedName>
</protein>
<evidence type="ECO:0000313" key="2">
    <source>
        <dbReference type="Proteomes" id="UP001516400"/>
    </source>
</evidence>
<dbReference type="Proteomes" id="UP001516400">
    <property type="component" value="Unassembled WGS sequence"/>
</dbReference>
<sequence>MDLLEIKSEPPEEFIHMNKNEILKDEFTGETKEILNQEFLIKCENDENETIIPKIEVGLSENELTDKESINENETILLEQGDRNKMNNPRVKENCLKKTIKQLYINLLILMEKYGMTN</sequence>
<comment type="caution">
    <text evidence="1">The sequence shown here is derived from an EMBL/GenBank/DDBJ whole genome shotgun (WGS) entry which is preliminary data.</text>
</comment>
<evidence type="ECO:0000313" key="1">
    <source>
        <dbReference type="EMBL" id="KAL3276086.1"/>
    </source>
</evidence>
<keyword evidence="2" id="KW-1185">Reference proteome</keyword>
<gene>
    <name evidence="1" type="ORF">HHI36_020807</name>
</gene>
<dbReference type="AlphaFoldDB" id="A0ABD2ND09"/>
<proteinExistence type="predicted"/>
<reference evidence="1 2" key="1">
    <citation type="journal article" date="2021" name="BMC Biol.">
        <title>Horizontally acquired antibacterial genes associated with adaptive radiation of ladybird beetles.</title>
        <authorList>
            <person name="Li H.S."/>
            <person name="Tang X.F."/>
            <person name="Huang Y.H."/>
            <person name="Xu Z.Y."/>
            <person name="Chen M.L."/>
            <person name="Du X.Y."/>
            <person name="Qiu B.Y."/>
            <person name="Chen P.T."/>
            <person name="Zhang W."/>
            <person name="Slipinski A."/>
            <person name="Escalona H.E."/>
            <person name="Waterhouse R.M."/>
            <person name="Zwick A."/>
            <person name="Pang H."/>
        </authorList>
    </citation>
    <scope>NUCLEOTIDE SEQUENCE [LARGE SCALE GENOMIC DNA]</scope>
    <source>
        <strain evidence="1">SYSU2018</strain>
    </source>
</reference>
<name>A0ABD2ND09_9CUCU</name>
<accession>A0ABD2ND09</accession>
<organism evidence="1 2">
    <name type="scientific">Cryptolaemus montrouzieri</name>
    <dbReference type="NCBI Taxonomy" id="559131"/>
    <lineage>
        <taxon>Eukaryota</taxon>
        <taxon>Metazoa</taxon>
        <taxon>Ecdysozoa</taxon>
        <taxon>Arthropoda</taxon>
        <taxon>Hexapoda</taxon>
        <taxon>Insecta</taxon>
        <taxon>Pterygota</taxon>
        <taxon>Neoptera</taxon>
        <taxon>Endopterygota</taxon>
        <taxon>Coleoptera</taxon>
        <taxon>Polyphaga</taxon>
        <taxon>Cucujiformia</taxon>
        <taxon>Coccinelloidea</taxon>
        <taxon>Coccinellidae</taxon>
        <taxon>Scymninae</taxon>
        <taxon>Scymnini</taxon>
        <taxon>Cryptolaemus</taxon>
    </lineage>
</organism>
<dbReference type="EMBL" id="JABFTP020000083">
    <property type="protein sequence ID" value="KAL3276086.1"/>
    <property type="molecule type" value="Genomic_DNA"/>
</dbReference>